<feature type="region of interest" description="Disordered" evidence="1">
    <location>
        <begin position="27"/>
        <end position="63"/>
    </location>
</feature>
<dbReference type="Proteomes" id="UP000228934">
    <property type="component" value="Unassembled WGS sequence"/>
</dbReference>
<sequence length="100" mass="10873">MAGAEISDTVTRQNGEMLVYISISLRRSRVSPQQSSPRDPRPDSRSSRRTCNGTAANLKGHKGTPICPAVPFCRCTSVCASREPVKNMKHTKLGNLQSST</sequence>
<evidence type="ECO:0000313" key="2">
    <source>
        <dbReference type="EMBL" id="PIO13829.1"/>
    </source>
</evidence>
<name>A0A2G9QDX8_AQUCT</name>
<dbReference type="EMBL" id="KZ016092">
    <property type="protein sequence ID" value="PIO13829.1"/>
    <property type="molecule type" value="Genomic_DNA"/>
</dbReference>
<gene>
    <name evidence="2" type="ORF">AB205_0052730</name>
</gene>
<dbReference type="AlphaFoldDB" id="A0A2G9QDX8"/>
<evidence type="ECO:0000313" key="3">
    <source>
        <dbReference type="Proteomes" id="UP000228934"/>
    </source>
</evidence>
<keyword evidence="3" id="KW-1185">Reference proteome</keyword>
<organism evidence="2 3">
    <name type="scientific">Aquarana catesbeiana</name>
    <name type="common">American bullfrog</name>
    <name type="synonym">Rana catesbeiana</name>
    <dbReference type="NCBI Taxonomy" id="8400"/>
    <lineage>
        <taxon>Eukaryota</taxon>
        <taxon>Metazoa</taxon>
        <taxon>Chordata</taxon>
        <taxon>Craniata</taxon>
        <taxon>Vertebrata</taxon>
        <taxon>Euteleostomi</taxon>
        <taxon>Amphibia</taxon>
        <taxon>Batrachia</taxon>
        <taxon>Anura</taxon>
        <taxon>Neobatrachia</taxon>
        <taxon>Ranoidea</taxon>
        <taxon>Ranidae</taxon>
        <taxon>Aquarana</taxon>
    </lineage>
</organism>
<evidence type="ECO:0000256" key="1">
    <source>
        <dbReference type="SAM" id="MobiDB-lite"/>
    </source>
</evidence>
<feature type="non-terminal residue" evidence="2">
    <location>
        <position position="100"/>
    </location>
</feature>
<reference evidence="3" key="1">
    <citation type="journal article" date="2017" name="Nat. Commun.">
        <title>The North American bullfrog draft genome provides insight into hormonal regulation of long noncoding RNA.</title>
        <authorList>
            <person name="Hammond S.A."/>
            <person name="Warren R.L."/>
            <person name="Vandervalk B.P."/>
            <person name="Kucuk E."/>
            <person name="Khan H."/>
            <person name="Gibb E.A."/>
            <person name="Pandoh P."/>
            <person name="Kirk H."/>
            <person name="Zhao Y."/>
            <person name="Jones M."/>
            <person name="Mungall A.J."/>
            <person name="Coope R."/>
            <person name="Pleasance S."/>
            <person name="Moore R.A."/>
            <person name="Holt R.A."/>
            <person name="Round J.M."/>
            <person name="Ohora S."/>
            <person name="Walle B.V."/>
            <person name="Veldhoen N."/>
            <person name="Helbing C.C."/>
            <person name="Birol I."/>
        </authorList>
    </citation>
    <scope>NUCLEOTIDE SEQUENCE [LARGE SCALE GENOMIC DNA]</scope>
</reference>
<proteinExistence type="predicted"/>
<accession>A0A2G9QDX8</accession>
<protein>
    <submittedName>
        <fullName evidence="2">Uncharacterized protein</fullName>
    </submittedName>
</protein>